<dbReference type="EC" id="2.7.13.3" evidence="2"/>
<gene>
    <name evidence="10" type="ORF">M23134_02781</name>
</gene>
<dbReference type="PANTHER" id="PTHR43304:SF1">
    <property type="entry name" value="PAC DOMAIN-CONTAINING PROTEIN"/>
    <property type="match status" value="1"/>
</dbReference>
<dbReference type="Proteomes" id="UP000004095">
    <property type="component" value="Unassembled WGS sequence"/>
</dbReference>
<dbReference type="Gene3D" id="3.30.450.40">
    <property type="match status" value="1"/>
</dbReference>
<dbReference type="eggNOG" id="COG2202">
    <property type="taxonomic scope" value="Bacteria"/>
</dbReference>
<feature type="domain" description="PAS" evidence="7">
    <location>
        <begin position="1232"/>
        <end position="1306"/>
    </location>
</feature>
<dbReference type="NCBIfam" id="TIGR00229">
    <property type="entry name" value="sensory_box"/>
    <property type="match status" value="5"/>
</dbReference>
<feature type="coiled-coil region" evidence="6">
    <location>
        <begin position="542"/>
        <end position="618"/>
    </location>
</feature>
<evidence type="ECO:0000259" key="9">
    <source>
        <dbReference type="PROSITE" id="PS50885"/>
    </source>
</evidence>
<dbReference type="InterPro" id="IPR035965">
    <property type="entry name" value="PAS-like_dom_sf"/>
</dbReference>
<protein>
    <recommendedName>
        <fullName evidence="2">histidine kinase</fullName>
        <ecNumber evidence="2">2.7.13.3</ecNumber>
    </recommendedName>
</protein>
<dbReference type="eggNOG" id="COG3850">
    <property type="taxonomic scope" value="Bacteria"/>
</dbReference>
<organism evidence="10 11">
    <name type="scientific">Microscilla marina ATCC 23134</name>
    <dbReference type="NCBI Taxonomy" id="313606"/>
    <lineage>
        <taxon>Bacteria</taxon>
        <taxon>Pseudomonadati</taxon>
        <taxon>Bacteroidota</taxon>
        <taxon>Cytophagia</taxon>
        <taxon>Cytophagales</taxon>
        <taxon>Microscillaceae</taxon>
        <taxon>Microscilla</taxon>
    </lineage>
</organism>
<evidence type="ECO:0000256" key="2">
    <source>
        <dbReference type="ARBA" id="ARBA00012438"/>
    </source>
</evidence>
<dbReference type="InterPro" id="IPR000014">
    <property type="entry name" value="PAS"/>
</dbReference>
<evidence type="ECO:0000259" key="8">
    <source>
        <dbReference type="PROSITE" id="PS50113"/>
    </source>
</evidence>
<feature type="domain" description="PAC" evidence="8">
    <location>
        <begin position="943"/>
        <end position="995"/>
    </location>
</feature>
<evidence type="ECO:0000313" key="10">
    <source>
        <dbReference type="EMBL" id="EAY25311.1"/>
    </source>
</evidence>
<evidence type="ECO:0000313" key="11">
    <source>
        <dbReference type="Proteomes" id="UP000004095"/>
    </source>
</evidence>
<sequence>MFFIVNGVLVLVNYSLTVYSNNQSIEDEKYLQVSKENENLLQRIEYLLSSILGGDVEFKESLKDNVQNYESNLNALKNGGVAFVRKNTNTNNQLKIKTPYERSAYKIKELEDKWQNIKEQMVVINQNPVFKDDSVNLNQPVKQPEISLSDTNSDTVDFSFDSTEIRQINEINDLNVTRRDSINKTTGQVVRNQSDISQNNTQQKSIVKRSLNPDVEKAYNFIQTNIDDISTKNFELSNLYQKNLVNSQVNFQSVLLFTMILNLFTLLLGSAIIITNVVNPLKKISSTAKEVATGDVVAKVEYDSTNEIGEVASSLNLVVNNFKQYTEFADNVGKGNFNFPFEVNSEKDILGFTLLNMRDSLKKVADEDSKRNWANEGFAKFGNILRASDKDPEELSYEIISNLVKYVDANQGGIFLLAQNGSKNSEYLELKAGFAYNKRKYQEKKIHLGQGLLGQTVLEKQSIQLSNIPQDYLRITSGLGETNPKNLLIVPLSVNEDVFGAMEIASLNPLDPHKVDFVERLSENIASTLASVKTSENTKTLLRDSQQSAEQLRAQEEEMRQNMEELETTQEEMRRNQLQLEEYKNNLEQKVGERTQQLKEKEKELSEAFVQLKEIMESSTAGIVAINNKYEVILANTKIKEFAKEFYGAELKQGQNWFDIYNNEDDKRKARAFWNQALSGQDIVTEEIYGDESLKRSWFETSLSPIESETADIIGASMFMRNITSRKESQKYTERNAKILDNSTNEVYLFDAKTFKFTEVNERGRNNLGYSEEELMELTPYEIEPRFDRVGFEQHIEPLKNGEVDNMLIETTYHRKDGSTYDIELNLQLFSDDETPVYAAIVQDITERKRNEQELQEAVERFNLATAATNEGVWEMSVVESDPINPDNEAWWSPRFKALLGFNDFEFPNKLDSWSSRLHPEDREPTLRAFYEHLIDKTGETPYQVEYRLYTKWGDYLWFSATAGTKRNEFGAPVRVAGTLRNIDRRKKAEQDLKQQTATVEGILNAAVNSIISIDANGTIMSVNPATGRIFGYADSELIGSPAAILISEDLRELTGKTVEIKSRRKDGEELPVDVSISQTQVEDSMIYVGILRDATARKKKEEEAKMAEERMRKFLDATSEGIVIHEQGTIKDVNPALCEMLGYTADEMVGTNLMDYMSEESAKIVSEKIKTYDEEPYEVTYKNKDGNTIKVEAQGRNIEMNGVHSRIVSIRNISESAKAAYETFSRQLSQADELLESLINNVSGMFFRCNADSEWSMAFVSKGAEVLTGYNPDEFTNQKGLYDSLTDAKQRDKVWSTIQGALLRKEKYSIDYTIKTAQRETKKVRERGYGIYKNNGELQYLEGFITEIPK</sequence>
<dbReference type="InterPro" id="IPR013655">
    <property type="entry name" value="PAS_fold_3"/>
</dbReference>
<dbReference type="InterPro" id="IPR013767">
    <property type="entry name" value="PAS_fold"/>
</dbReference>
<dbReference type="SUPFAM" id="SSF55781">
    <property type="entry name" value="GAF domain-like"/>
    <property type="match status" value="1"/>
</dbReference>
<dbReference type="EMBL" id="AAWS01000051">
    <property type="protein sequence ID" value="EAY25311.1"/>
    <property type="molecule type" value="Genomic_DNA"/>
</dbReference>
<dbReference type="PANTHER" id="PTHR43304">
    <property type="entry name" value="PHYTOCHROME-LIKE PROTEIN CPH1"/>
    <property type="match status" value="1"/>
</dbReference>
<feature type="domain" description="PAC" evidence="8">
    <location>
        <begin position="1057"/>
        <end position="1107"/>
    </location>
</feature>
<dbReference type="SMART" id="SM00065">
    <property type="entry name" value="GAF"/>
    <property type="match status" value="1"/>
</dbReference>
<dbReference type="PROSITE" id="PS50113">
    <property type="entry name" value="PAC"/>
    <property type="match status" value="3"/>
</dbReference>
<dbReference type="GO" id="GO:0006355">
    <property type="term" value="P:regulation of DNA-templated transcription"/>
    <property type="evidence" value="ECO:0007669"/>
    <property type="project" value="InterPro"/>
</dbReference>
<dbReference type="Pfam" id="PF13185">
    <property type="entry name" value="GAF_2"/>
    <property type="match status" value="1"/>
</dbReference>
<comment type="caution">
    <text evidence="10">The sequence shown here is derived from an EMBL/GenBank/DDBJ whole genome shotgun (WGS) entry which is preliminary data.</text>
</comment>
<dbReference type="CDD" id="cd00130">
    <property type="entry name" value="PAS"/>
    <property type="match status" value="5"/>
</dbReference>
<dbReference type="InterPro" id="IPR029016">
    <property type="entry name" value="GAF-like_dom_sf"/>
</dbReference>
<dbReference type="InterPro" id="IPR052162">
    <property type="entry name" value="Sensor_kinase/Photoreceptor"/>
</dbReference>
<evidence type="ECO:0000256" key="5">
    <source>
        <dbReference type="ARBA" id="ARBA00022777"/>
    </source>
</evidence>
<dbReference type="Pfam" id="PF08447">
    <property type="entry name" value="PAS_3"/>
    <property type="match status" value="2"/>
</dbReference>
<dbReference type="Pfam" id="PF00672">
    <property type="entry name" value="HAMP"/>
    <property type="match status" value="1"/>
</dbReference>
<feature type="domain" description="PAC" evidence="8">
    <location>
        <begin position="807"/>
        <end position="857"/>
    </location>
</feature>
<dbReference type="GO" id="GO:0007165">
    <property type="term" value="P:signal transduction"/>
    <property type="evidence" value="ECO:0007669"/>
    <property type="project" value="InterPro"/>
</dbReference>
<dbReference type="GO" id="GO:0004673">
    <property type="term" value="F:protein histidine kinase activity"/>
    <property type="evidence" value="ECO:0007669"/>
    <property type="project" value="UniProtKB-EC"/>
</dbReference>
<dbReference type="SUPFAM" id="SSF158472">
    <property type="entry name" value="HAMP domain-like"/>
    <property type="match status" value="1"/>
</dbReference>
<dbReference type="Gene3D" id="3.30.450.20">
    <property type="entry name" value="PAS domain"/>
    <property type="match status" value="6"/>
</dbReference>
<dbReference type="InterPro" id="IPR000700">
    <property type="entry name" value="PAS-assoc_C"/>
</dbReference>
<keyword evidence="5" id="KW-0418">Kinase</keyword>
<dbReference type="SMART" id="SM00086">
    <property type="entry name" value="PAC"/>
    <property type="match status" value="4"/>
</dbReference>
<dbReference type="InterPro" id="IPR003660">
    <property type="entry name" value="HAMP_dom"/>
</dbReference>
<feature type="domain" description="PAS" evidence="7">
    <location>
        <begin position="1108"/>
        <end position="1177"/>
    </location>
</feature>
<evidence type="ECO:0000256" key="1">
    <source>
        <dbReference type="ARBA" id="ARBA00000085"/>
    </source>
</evidence>
<evidence type="ECO:0000256" key="3">
    <source>
        <dbReference type="ARBA" id="ARBA00022553"/>
    </source>
</evidence>
<dbReference type="SUPFAM" id="SSF55785">
    <property type="entry name" value="PYP-like sensor domain (PAS domain)"/>
    <property type="match status" value="6"/>
</dbReference>
<dbReference type="PROSITE" id="PS50112">
    <property type="entry name" value="PAS"/>
    <property type="match status" value="4"/>
</dbReference>
<proteinExistence type="predicted"/>
<feature type="domain" description="PAS" evidence="7">
    <location>
        <begin position="732"/>
        <end position="776"/>
    </location>
</feature>
<dbReference type="SMART" id="SM00304">
    <property type="entry name" value="HAMP"/>
    <property type="match status" value="1"/>
</dbReference>
<name>A1ZWH1_MICM2</name>
<dbReference type="InterPro" id="IPR003018">
    <property type="entry name" value="GAF"/>
</dbReference>
<feature type="domain" description="PAS" evidence="7">
    <location>
        <begin position="996"/>
        <end position="1040"/>
    </location>
</feature>
<dbReference type="PROSITE" id="PS50885">
    <property type="entry name" value="HAMP"/>
    <property type="match status" value="1"/>
</dbReference>
<keyword evidence="3" id="KW-0597">Phosphoprotein</keyword>
<keyword evidence="6" id="KW-0175">Coiled coil</keyword>
<dbReference type="Gene3D" id="6.10.340.10">
    <property type="match status" value="1"/>
</dbReference>
<dbReference type="Pfam" id="PF08448">
    <property type="entry name" value="PAS_4"/>
    <property type="match status" value="1"/>
</dbReference>
<keyword evidence="11" id="KW-1185">Reference proteome</keyword>
<dbReference type="InterPro" id="IPR013656">
    <property type="entry name" value="PAS_4"/>
</dbReference>
<keyword evidence="4" id="KW-0808">Transferase</keyword>
<accession>A1ZWH1</accession>
<dbReference type="GO" id="GO:0016020">
    <property type="term" value="C:membrane"/>
    <property type="evidence" value="ECO:0007669"/>
    <property type="project" value="InterPro"/>
</dbReference>
<feature type="domain" description="HAMP" evidence="9">
    <location>
        <begin position="275"/>
        <end position="327"/>
    </location>
</feature>
<comment type="catalytic activity">
    <reaction evidence="1">
        <text>ATP + protein L-histidine = ADP + protein N-phospho-L-histidine.</text>
        <dbReference type="EC" id="2.7.13.3"/>
    </reaction>
</comment>
<dbReference type="SMART" id="SM00091">
    <property type="entry name" value="PAS"/>
    <property type="match status" value="6"/>
</dbReference>
<evidence type="ECO:0000259" key="7">
    <source>
        <dbReference type="PROSITE" id="PS50112"/>
    </source>
</evidence>
<evidence type="ECO:0000256" key="4">
    <source>
        <dbReference type="ARBA" id="ARBA00022679"/>
    </source>
</evidence>
<evidence type="ECO:0000256" key="6">
    <source>
        <dbReference type="SAM" id="Coils"/>
    </source>
</evidence>
<dbReference type="eggNOG" id="COG0840">
    <property type="taxonomic scope" value="Bacteria"/>
</dbReference>
<reference evidence="10 11" key="1">
    <citation type="submission" date="2007-01" db="EMBL/GenBank/DDBJ databases">
        <authorList>
            <person name="Haygood M."/>
            <person name="Podell S."/>
            <person name="Anderson C."/>
            <person name="Hopkinson B."/>
            <person name="Roe K."/>
            <person name="Barbeau K."/>
            <person name="Gaasterland T."/>
            <person name="Ferriera S."/>
            <person name="Johnson J."/>
            <person name="Kravitz S."/>
            <person name="Beeson K."/>
            <person name="Sutton G."/>
            <person name="Rogers Y.-H."/>
            <person name="Friedman R."/>
            <person name="Frazier M."/>
            <person name="Venter J.C."/>
        </authorList>
    </citation>
    <scope>NUCLEOTIDE SEQUENCE [LARGE SCALE GENOMIC DNA]</scope>
    <source>
        <strain evidence="10 11">ATCC 23134</strain>
    </source>
</reference>
<dbReference type="InterPro" id="IPR001610">
    <property type="entry name" value="PAC"/>
</dbReference>
<dbReference type="CDD" id="cd06225">
    <property type="entry name" value="HAMP"/>
    <property type="match status" value="1"/>
</dbReference>
<dbReference type="Pfam" id="PF13426">
    <property type="entry name" value="PAS_9"/>
    <property type="match status" value="2"/>
</dbReference>
<dbReference type="Pfam" id="PF00989">
    <property type="entry name" value="PAS"/>
    <property type="match status" value="1"/>
</dbReference>